<accession>A0A0G0ZNH2</accession>
<dbReference type="InterPro" id="IPR018969">
    <property type="entry name" value="Xul5P/Fru6P_PKetolase_C"/>
</dbReference>
<evidence type="ECO:0000256" key="3">
    <source>
        <dbReference type="ARBA" id="ARBA00023052"/>
    </source>
</evidence>
<dbReference type="InterPro" id="IPR005593">
    <property type="entry name" value="Xul5P/Fru6P_PKetolase"/>
</dbReference>
<dbReference type="Pfam" id="PF09364">
    <property type="entry name" value="XFP_N"/>
    <property type="match status" value="1"/>
</dbReference>
<dbReference type="PATRIC" id="fig|1618667.3.peg.615"/>
<evidence type="ECO:0000256" key="2">
    <source>
        <dbReference type="ARBA" id="ARBA00005623"/>
    </source>
</evidence>
<protein>
    <recommendedName>
        <fullName evidence="9">Phosphoketolase</fullName>
    </recommendedName>
</protein>
<dbReference type="InterPro" id="IPR018970">
    <property type="entry name" value="Xul5P/Fru6P_PKetolase_N"/>
</dbReference>
<dbReference type="Proteomes" id="UP000033856">
    <property type="component" value="Unassembled WGS sequence"/>
</dbReference>
<evidence type="ECO:0008006" key="9">
    <source>
        <dbReference type="Google" id="ProtNLM"/>
    </source>
</evidence>
<dbReference type="Gene3D" id="3.40.50.920">
    <property type="match status" value="1"/>
</dbReference>
<evidence type="ECO:0000313" key="7">
    <source>
        <dbReference type="EMBL" id="KKS23591.1"/>
    </source>
</evidence>
<feature type="non-terminal residue" evidence="7">
    <location>
        <position position="676"/>
    </location>
</feature>
<dbReference type="NCBIfam" id="NF003616">
    <property type="entry name" value="PRK05261.1-1"/>
    <property type="match status" value="1"/>
</dbReference>
<dbReference type="Pfam" id="PF03894">
    <property type="entry name" value="XFP"/>
    <property type="match status" value="1"/>
</dbReference>
<dbReference type="PROSITE" id="PS60002">
    <property type="entry name" value="PHOSPHOKETOLASE_1"/>
    <property type="match status" value="1"/>
</dbReference>
<evidence type="ECO:0000313" key="8">
    <source>
        <dbReference type="Proteomes" id="UP000033856"/>
    </source>
</evidence>
<name>A0A0G0ZNH2_9BACT</name>
<dbReference type="SUPFAM" id="SSF52518">
    <property type="entry name" value="Thiamin diphosphate-binding fold (THDP-binding)"/>
    <property type="match status" value="2"/>
</dbReference>
<sequence length="676" mass="75981">MGNNIESIKKYVRAANYISAAQIYLLDNFLLEKKLTFDDIKPRLLGHWGTCPGINFVYANLNYLIKKYNQQMMFVLGPGHGFPALQANLFMEGTLGKYYPEASQNKSGLGYIMKNFSWPYGFPSHSNPGTPGVILEGGELGYSLSVSYGAILDNPDLIVACLIGDGEAETGPMATAWHLNKFISPKINGAVLPILHLNGYKISGPTIFGRMTNKELKSLFYGYGYEPYIVEGTKVYERMAETMEKCYQTIKDIQTKARVETSDADAQPPRFPMIVLRTPKGWTGIKKLHGQKIEGNFPSHQVVGPNAKTDKEELKAIEKWLRFYNFKELFNEESGFIDEIKNLVPDGEMRMGDNKNCYGDRATKDLVLPQIEEFTEDASAPGTIGSSSMRRSGLFLEKVFELNKDNNNFRLLSPDETYSNKLDDVFKATSRAFVLPTKEWDKDLSPVGRVMEMLSEHSLQGLMQGYVLTGRHAIFASYEAFIQIVSSMTDQYAKFLKIAREIPWRGAVPSLNYILTSSGWRQEHNGFSHQNPGFIDNILQKHGCFIHVYLPPDGNSTLAVLEKCLSSKNEINIIAAGKTLEPRWLTPELARKELERGMMIWDFASDSEPDIVLCGIGDYLTKECLAAINIIKKEAPAIKMRFVNILELSALGLGNADCRVPQHDFVDYFTKDKPVI</sequence>
<dbReference type="PANTHER" id="PTHR31273">
    <property type="entry name" value="PHOSPHOKETOLASE-RELATED"/>
    <property type="match status" value="1"/>
</dbReference>
<dbReference type="InterPro" id="IPR019789">
    <property type="entry name" value="Xul5P/Fru6P_PKetolase_ThDP_BS"/>
</dbReference>
<feature type="domain" description="Xylulose 5-phosphate/Fructose 6-phosphate phosphoketolase N-terminal" evidence="6">
    <location>
        <begin position="4"/>
        <end position="360"/>
    </location>
</feature>
<dbReference type="InterPro" id="IPR009014">
    <property type="entry name" value="Transketo_C/PFOR_II"/>
</dbReference>
<keyword evidence="3" id="KW-0786">Thiamine pyrophosphate</keyword>
<feature type="domain" description="Xylulose 5-phosphate/Fructose 6-phosphate phosphoketolase C-terminal" evidence="5">
    <location>
        <begin position="578"/>
        <end position="676"/>
    </location>
</feature>
<dbReference type="GO" id="GO:0016832">
    <property type="term" value="F:aldehyde-lyase activity"/>
    <property type="evidence" value="ECO:0007669"/>
    <property type="project" value="InterPro"/>
</dbReference>
<evidence type="ECO:0000256" key="1">
    <source>
        <dbReference type="ARBA" id="ARBA00001964"/>
    </source>
</evidence>
<dbReference type="EMBL" id="LCCD01000046">
    <property type="protein sequence ID" value="KKS23591.1"/>
    <property type="molecule type" value="Genomic_DNA"/>
</dbReference>
<dbReference type="GO" id="GO:0005975">
    <property type="term" value="P:carbohydrate metabolic process"/>
    <property type="evidence" value="ECO:0007669"/>
    <property type="project" value="InterPro"/>
</dbReference>
<dbReference type="Gene3D" id="3.40.50.970">
    <property type="match status" value="2"/>
</dbReference>
<comment type="cofactor">
    <cofactor evidence="1">
        <name>thiamine diphosphate</name>
        <dbReference type="ChEBI" id="CHEBI:58937"/>
    </cofactor>
</comment>
<keyword evidence="4" id="KW-0456">Lyase</keyword>
<gene>
    <name evidence="7" type="ORF">UU83_C0046G0001</name>
</gene>
<comment type="similarity">
    <text evidence="2">Belongs to the XFP family.</text>
</comment>
<dbReference type="AlphaFoldDB" id="A0A0G0ZNH2"/>
<dbReference type="Pfam" id="PF09363">
    <property type="entry name" value="XFP_C"/>
    <property type="match status" value="1"/>
</dbReference>
<dbReference type="PANTHER" id="PTHR31273:SF0">
    <property type="entry name" value="PHOSPHOKETOLASE-RELATED"/>
    <property type="match status" value="1"/>
</dbReference>
<evidence type="ECO:0000259" key="6">
    <source>
        <dbReference type="Pfam" id="PF09364"/>
    </source>
</evidence>
<organism evidence="7 8">
    <name type="scientific">Candidatus Jorgensenbacteria bacterium GW2011_GWF2_41_8</name>
    <dbReference type="NCBI Taxonomy" id="1618667"/>
    <lineage>
        <taxon>Bacteria</taxon>
        <taxon>Candidatus Joergenseniibacteriota</taxon>
    </lineage>
</organism>
<dbReference type="InterPro" id="IPR029061">
    <property type="entry name" value="THDP-binding"/>
</dbReference>
<evidence type="ECO:0000259" key="5">
    <source>
        <dbReference type="Pfam" id="PF09363"/>
    </source>
</evidence>
<evidence type="ECO:0000256" key="4">
    <source>
        <dbReference type="ARBA" id="ARBA00023239"/>
    </source>
</evidence>
<comment type="caution">
    <text evidence="7">The sequence shown here is derived from an EMBL/GenBank/DDBJ whole genome shotgun (WGS) entry which is preliminary data.</text>
</comment>
<dbReference type="InterPro" id="IPR019790">
    <property type="entry name" value="Xul5P/Fru6P_PKetolase_CS"/>
</dbReference>
<proteinExistence type="inferred from homology"/>
<dbReference type="PROSITE" id="PS60003">
    <property type="entry name" value="PHOSPHOKETOLASE_2"/>
    <property type="match status" value="1"/>
</dbReference>
<reference evidence="7 8" key="1">
    <citation type="journal article" date="2015" name="Nature">
        <title>rRNA introns, odd ribosomes, and small enigmatic genomes across a large radiation of phyla.</title>
        <authorList>
            <person name="Brown C.T."/>
            <person name="Hug L.A."/>
            <person name="Thomas B.C."/>
            <person name="Sharon I."/>
            <person name="Castelle C.J."/>
            <person name="Singh A."/>
            <person name="Wilkins M.J."/>
            <person name="Williams K.H."/>
            <person name="Banfield J.F."/>
        </authorList>
    </citation>
    <scope>NUCLEOTIDE SEQUENCE [LARGE SCALE GENOMIC DNA]</scope>
</reference>